<evidence type="ECO:0000313" key="6">
    <source>
        <dbReference type="Proteomes" id="UP000191931"/>
    </source>
</evidence>
<organism evidence="5 6">
    <name type="scientific">Desulfamplus magnetovallimortis</name>
    <dbReference type="NCBI Taxonomy" id="1246637"/>
    <lineage>
        <taxon>Bacteria</taxon>
        <taxon>Pseudomonadati</taxon>
        <taxon>Thermodesulfobacteriota</taxon>
        <taxon>Desulfobacteria</taxon>
        <taxon>Desulfobacterales</taxon>
        <taxon>Desulfobacteraceae</taxon>
        <taxon>Desulfamplus</taxon>
    </lineage>
</organism>
<dbReference type="GO" id="GO:0008324">
    <property type="term" value="F:monoatomic cation transmembrane transporter activity"/>
    <property type="evidence" value="ECO:0007669"/>
    <property type="project" value="InterPro"/>
</dbReference>
<feature type="domain" description="RCK N-terminal" evidence="3">
    <location>
        <begin position="355"/>
        <end position="467"/>
    </location>
</feature>
<evidence type="ECO:0000256" key="1">
    <source>
        <dbReference type="ARBA" id="ARBA00004651"/>
    </source>
</evidence>
<dbReference type="PROSITE" id="PS51202">
    <property type="entry name" value="RCK_C"/>
    <property type="match status" value="2"/>
</dbReference>
<dbReference type="OrthoDB" id="9799090at2"/>
<accession>A0A1W1HJF0</accession>
<feature type="transmembrane region" description="Helical" evidence="2">
    <location>
        <begin position="84"/>
        <end position="109"/>
    </location>
</feature>
<dbReference type="SUPFAM" id="SSF116726">
    <property type="entry name" value="TrkA C-terminal domain-like"/>
    <property type="match status" value="2"/>
</dbReference>
<keyword evidence="6" id="KW-1185">Reference proteome</keyword>
<dbReference type="Gene3D" id="3.30.70.1450">
    <property type="entry name" value="Regulator of K+ conductance, C-terminal domain"/>
    <property type="match status" value="2"/>
</dbReference>
<dbReference type="GO" id="GO:0005886">
    <property type="term" value="C:plasma membrane"/>
    <property type="evidence" value="ECO:0007669"/>
    <property type="project" value="UniProtKB-SubCell"/>
</dbReference>
<dbReference type="PROSITE" id="PS51201">
    <property type="entry name" value="RCK_N"/>
    <property type="match status" value="1"/>
</dbReference>
<feature type="transmembrane region" description="Helical" evidence="2">
    <location>
        <begin position="23"/>
        <end position="46"/>
    </location>
</feature>
<evidence type="ECO:0000256" key="2">
    <source>
        <dbReference type="SAM" id="Phobius"/>
    </source>
</evidence>
<dbReference type="Pfam" id="PF02080">
    <property type="entry name" value="TrkA_C"/>
    <property type="match status" value="2"/>
</dbReference>
<dbReference type="InterPro" id="IPR006037">
    <property type="entry name" value="RCK_C"/>
</dbReference>
<evidence type="ECO:0000259" key="3">
    <source>
        <dbReference type="PROSITE" id="PS51201"/>
    </source>
</evidence>
<dbReference type="Pfam" id="PF07885">
    <property type="entry name" value="Ion_trans_2"/>
    <property type="match status" value="1"/>
</dbReference>
<dbReference type="SUPFAM" id="SSF51735">
    <property type="entry name" value="NAD(P)-binding Rossmann-fold domains"/>
    <property type="match status" value="2"/>
</dbReference>
<feature type="domain" description="RCK C-terminal" evidence="4">
    <location>
        <begin position="482"/>
        <end position="563"/>
    </location>
</feature>
<dbReference type="Gene3D" id="3.40.50.720">
    <property type="entry name" value="NAD(P)-binding Rossmann-like Domain"/>
    <property type="match status" value="2"/>
</dbReference>
<feature type="domain" description="RCK C-terminal" evidence="4">
    <location>
        <begin position="262"/>
        <end position="347"/>
    </location>
</feature>
<keyword evidence="2" id="KW-1133">Transmembrane helix</keyword>
<dbReference type="PRINTS" id="PR00169">
    <property type="entry name" value="KCHANNEL"/>
</dbReference>
<keyword evidence="2" id="KW-0812">Transmembrane</keyword>
<dbReference type="PANTHER" id="PTHR43833">
    <property type="entry name" value="POTASSIUM CHANNEL PROTEIN 2-RELATED-RELATED"/>
    <property type="match status" value="1"/>
</dbReference>
<dbReference type="SUPFAM" id="SSF81324">
    <property type="entry name" value="Voltage-gated potassium channels"/>
    <property type="match status" value="1"/>
</dbReference>
<dbReference type="InterPro" id="IPR003148">
    <property type="entry name" value="RCK_N"/>
</dbReference>
<dbReference type="InterPro" id="IPR050721">
    <property type="entry name" value="Trk_Ktr_HKT_K-transport"/>
</dbReference>
<reference evidence="5 6" key="1">
    <citation type="submission" date="2017-03" db="EMBL/GenBank/DDBJ databases">
        <authorList>
            <person name="Afonso C.L."/>
            <person name="Miller P.J."/>
            <person name="Scott M.A."/>
            <person name="Spackman E."/>
            <person name="Goraichik I."/>
            <person name="Dimitrov K.M."/>
            <person name="Suarez D.L."/>
            <person name="Swayne D.E."/>
        </authorList>
    </citation>
    <scope>NUCLEOTIDE SEQUENCE [LARGE SCALE GENOMIC DNA]</scope>
    <source>
        <strain evidence="5">PRJEB14757</strain>
    </source>
</reference>
<name>A0A1W1HJF0_9BACT</name>
<evidence type="ECO:0000259" key="4">
    <source>
        <dbReference type="PROSITE" id="PS51202"/>
    </source>
</evidence>
<dbReference type="EMBL" id="FWEV01000320">
    <property type="protein sequence ID" value="SLM32502.1"/>
    <property type="molecule type" value="Genomic_DNA"/>
</dbReference>
<dbReference type="Gene3D" id="1.10.287.70">
    <property type="match status" value="1"/>
</dbReference>
<comment type="subcellular location">
    <subcellularLocation>
        <location evidence="1">Cell membrane</location>
        <topology evidence="1">Multi-pass membrane protein</topology>
    </subcellularLocation>
</comment>
<dbReference type="AlphaFoldDB" id="A0A1W1HJF0"/>
<dbReference type="Proteomes" id="UP000191931">
    <property type="component" value="Unassembled WGS sequence"/>
</dbReference>
<dbReference type="InterPro" id="IPR036721">
    <property type="entry name" value="RCK_C_sf"/>
</dbReference>
<sequence>MKFISSQILYFTRSRTTKRNFRLLFRFLLVLTMLVVIYSVLFHFIMLFENKEFSWMTGFYWTLTVMSTLGFGDITFASDLGKAFTMLVLISGILFLLVMLPFTFIQFFYGPWLEAQSRAKTPRELPENTHGHVILTNFDPLTINLIGKLEKYKYPYVILAPDMQHALELYDLNFKVVRGDLGDPETYKLLRFANAAMLIANNDDMTNTDISFTAREISEKTPIVTNADADHSIDIMQLAGSTYVFQFMKMLGESLARRTLGMSMGTNVIGTFDQLLIAEAPAMRTLLEGKTLLQSNLREKTGITVVGLWERGLFENPRPQTRINATTVLLLAGSAAQLKKYDEIFSTYREYHTKGTPVLILGGGRVGQAAAKALEERHISYTVVEKNRKLIQNSKYIHGNAADLETLNLAGIQQASSVIITTHDDSMNVYLAIYCRKLRADIQIVSRANMDSNISKLHNAGADLVMSHASMGANTIINLLKPNKILMVAEGLNIFRMPVVQALEGQSLADSQIRKETGCSVIAIRRKNKLKINPEPSILLENGDEMVLIGTSDAEKRLLTIYS</sequence>
<dbReference type="InterPro" id="IPR013099">
    <property type="entry name" value="K_chnl_dom"/>
</dbReference>
<proteinExistence type="predicted"/>
<keyword evidence="2" id="KW-0472">Membrane</keyword>
<dbReference type="STRING" id="1246637.MTBBW1_750023"/>
<feature type="transmembrane region" description="Helical" evidence="2">
    <location>
        <begin position="58"/>
        <end position="77"/>
    </location>
</feature>
<evidence type="ECO:0000313" key="5">
    <source>
        <dbReference type="EMBL" id="SLM32502.1"/>
    </source>
</evidence>
<dbReference type="Pfam" id="PF02254">
    <property type="entry name" value="TrkA_N"/>
    <property type="match status" value="2"/>
</dbReference>
<dbReference type="GO" id="GO:0006813">
    <property type="term" value="P:potassium ion transport"/>
    <property type="evidence" value="ECO:0007669"/>
    <property type="project" value="InterPro"/>
</dbReference>
<dbReference type="PANTHER" id="PTHR43833:SF9">
    <property type="entry name" value="POTASSIUM CHANNEL PROTEIN YUGO-RELATED"/>
    <property type="match status" value="1"/>
</dbReference>
<dbReference type="InterPro" id="IPR036291">
    <property type="entry name" value="NAD(P)-bd_dom_sf"/>
</dbReference>
<protein>
    <submittedName>
        <fullName evidence="5">Putative K+ transport system, NAD-binding component</fullName>
    </submittedName>
</protein>
<gene>
    <name evidence="5" type="ORF">MTBBW1_750023</name>
</gene>